<proteinExistence type="predicted"/>
<dbReference type="CDD" id="cd13445">
    <property type="entry name" value="CDI_inhibitor_EC869_like"/>
    <property type="match status" value="1"/>
</dbReference>
<dbReference type="Proteomes" id="UP000309061">
    <property type="component" value="Chromosome"/>
</dbReference>
<evidence type="ECO:0000256" key="1">
    <source>
        <dbReference type="SAM" id="MobiDB-lite"/>
    </source>
</evidence>
<organism evidence="2 3">
    <name type="scientific">Methylocystis heyeri</name>
    <dbReference type="NCBI Taxonomy" id="391905"/>
    <lineage>
        <taxon>Bacteria</taxon>
        <taxon>Pseudomonadati</taxon>
        <taxon>Pseudomonadota</taxon>
        <taxon>Alphaproteobacteria</taxon>
        <taxon>Hyphomicrobiales</taxon>
        <taxon>Methylocystaceae</taxon>
        <taxon>Methylocystis</taxon>
    </lineage>
</organism>
<dbReference type="OrthoDB" id="8480835at2"/>
<dbReference type="Gene3D" id="3.40.1590.10">
    <property type="entry name" value="NMB0488-like"/>
    <property type="match status" value="1"/>
</dbReference>
<dbReference type="SUPFAM" id="SSF160207">
    <property type="entry name" value="NMB0488-like"/>
    <property type="match status" value="1"/>
</dbReference>
<dbReference type="AlphaFoldDB" id="A0A6B8KI87"/>
<reference evidence="2 3" key="1">
    <citation type="submission" date="2019-11" db="EMBL/GenBank/DDBJ databases">
        <title>The genome sequence of Methylocystis heyeri.</title>
        <authorList>
            <person name="Oshkin I.Y."/>
            <person name="Miroshnikov K."/>
            <person name="Dedysh S.N."/>
        </authorList>
    </citation>
    <scope>NUCLEOTIDE SEQUENCE [LARGE SCALE GENOMIC DNA]</scope>
    <source>
        <strain evidence="2 3">H2</strain>
    </source>
</reference>
<evidence type="ECO:0000313" key="3">
    <source>
        <dbReference type="Proteomes" id="UP000309061"/>
    </source>
</evidence>
<gene>
    <name evidence="2" type="ORF">H2LOC_011300</name>
</gene>
<dbReference type="InterPro" id="IPR037891">
    <property type="entry name" value="Cdil-like_sf"/>
</dbReference>
<sequence length="190" mass="22079">MEAATQGEALRQGKGHPARNHEDQRMKSTDVLPFAQWAEISRTERFISIETLSGYSMVQREDDGYVVNLAPGAADEELGRALLEALKWSRFIWPPDEWGFFEAERYEQCYQNWEKDIMQRYGYKSTRDLHKNMDWCRAKRSEGKILIRPHKRDKPGYWSDLPRERDVVIAETNNAAAVGAALRLALDRCE</sequence>
<accession>A0A6B8KI87</accession>
<dbReference type="KEGG" id="mhey:H2LOC_011300"/>
<dbReference type="InterPro" id="IPR009888">
    <property type="entry name" value="CdiI_Proteobact"/>
</dbReference>
<evidence type="ECO:0000313" key="2">
    <source>
        <dbReference type="EMBL" id="QGM46233.1"/>
    </source>
</evidence>
<keyword evidence="3" id="KW-1185">Reference proteome</keyword>
<feature type="region of interest" description="Disordered" evidence="1">
    <location>
        <begin position="1"/>
        <end position="25"/>
    </location>
</feature>
<protein>
    <submittedName>
        <fullName evidence="2">DUF1436 family protein</fullName>
    </submittedName>
</protein>
<name>A0A6B8KI87_9HYPH</name>
<dbReference type="Pfam" id="PF07262">
    <property type="entry name" value="CdiI"/>
    <property type="match status" value="1"/>
</dbReference>
<dbReference type="EMBL" id="CP046052">
    <property type="protein sequence ID" value="QGM46233.1"/>
    <property type="molecule type" value="Genomic_DNA"/>
</dbReference>